<protein>
    <submittedName>
        <fullName evidence="2">DUF803 domain-containing protein, putative</fullName>
    </submittedName>
</protein>
<comment type="caution">
    <text evidence="2">The sequence shown here is derived from an EMBL/GenBank/DDBJ whole genome shotgun (WGS) entry which is preliminary data.</text>
</comment>
<dbReference type="EMBL" id="BDSA01000001">
    <property type="protein sequence ID" value="GBE59518.1"/>
    <property type="molecule type" value="Genomic_DNA"/>
</dbReference>
<feature type="compositionally biased region" description="Basic and acidic residues" evidence="1">
    <location>
        <begin position="1"/>
        <end position="29"/>
    </location>
</feature>
<dbReference type="OrthoDB" id="361407at2759"/>
<evidence type="ECO:0000313" key="2">
    <source>
        <dbReference type="EMBL" id="GBE59518.1"/>
    </source>
</evidence>
<accession>A0A2H6K959</accession>
<keyword evidence="3" id="KW-1185">Reference proteome</keyword>
<feature type="region of interest" description="Disordered" evidence="1">
    <location>
        <begin position="271"/>
        <end position="337"/>
    </location>
</feature>
<dbReference type="GeneID" id="39873288"/>
<dbReference type="VEuPathDB" id="PiroplasmaDB:BOVATA_010110"/>
<evidence type="ECO:0000256" key="1">
    <source>
        <dbReference type="SAM" id="MobiDB-lite"/>
    </source>
</evidence>
<sequence>MEQERGKRVPEEVLFKWDNDHDSKRRPFAEAEGAAASATGSGSNPLTSSGIGAFRNVLPSRVVPSAQPDVNNVHLEAKRLRETVANVQLSHNRDWLAANTRVTALGKLDVLDRLSCMLLNRDSAMRYESLRYIQRECTSEFEFNKKLCEFRLRRLNSTLVPEYCIPPVHIRNTTLVSKMKGKCGCPLQVYINWDMRTPTPVAMKGAATGANRGVPGIGIGGVSAVRPSLNFGSDTFLTAREEPLGTGPQSGSTHFNRVISGLLGGSTYYDANSDTRVTSEGRPQGAVPPVPAASEQRAPSSTDATGGWALNSNDFRPSSQVSGNVGSIATPTATSNDGRFTREHLEAVCPMHAASALPDLLCSKGGSMKVIREFGLVYRYEVSSANSGEVHILSMHKMLGDTKVFNFRLPSALQTMNAIYLRDFELERYQSAFSPDVRAPDEVDKLRTSYLSSVYTGPALMIATSTEFIIALVHETPGSMRLGVLFRERNCGHVINEVFGHRGSGRVFMLGPNSLLYEFQYQLGAIDARDTSVFGKMMPMIVKGCKFVLTALTNDRVYKLRGTVPGGYTVELGAGVSDSRITDPDNWWEGSGNCLTDLGKPCPISGTVYWPPLQWRELHLSLQESSFADGFGRENCTCVSRGCCVKHECRTCVKLLNPWDKSYFGVFASGGSILSLDEDRWLLCMLRDDSGDLSVFKIPDECNFEHFVKGVVDYDRMFPYTLTYYSLRNSDLVNQLMRAGYFRVVGSPSGYRCCAVLPVPLGLCEGVDIVLVDNYGSRIFVGFMTDQNKKTSLVVKGFKAAQMLIERRSVMSRPVSFGSGWQTPSQPQPANTAAVQVKRSYYYVSDLFVVCEFYVKTNNMTLAKITLFAPESASLCQSSGPSPQSVSEELWSHNQRQSTPRGESDAHNSAAPRLRPIEWYDEFCILLSPGETVLDVFSQRRDSADGKNGFSWELAFVTSQKIYTLYRSSLMRLITALVEHPVSTLRYLDPPMMSHDHRAAITSQRYNKAAETPDGVHFVDIFADGPQRGDLCGEDATKEAVAYGLYYLSWLFTPEEVFRTCWELLSERSEPLLESLLLGANDAQCLLLTSMGISSQAFGWTAPGAYAVDDAGKPTTPAVSPWCKFVIFSEPKLHRFNRVCTGMTSVAVDGVLSLVCGLLESVWLERTFSCVPLLTSDRRSSKNDGSLPFTPEDQLTHRNEFVVGSRFESDLMLCLRRPLTEVKARLVQLRKLYLLLCKVAMQYESLQPGTVEAVASSVSRLSLSLQRDIFPDDCSAEQSYGNDTFKNPMANGFGMDNVAKTSPRFPHVGAAPELTNAGKASPFDVATILRRLRQRRDNDVKTLRELVMLLEITQEYLACCVLLHRNCILGDVQHEFGRMFADVRLLPSEGYGRMTIGDFSYSPVMQSHEPTVYPFSVERIASADRPPYAFTMSREFFFIMSRSNLLNLCSNQEYYRSFRVAVWLAGGEVSNLQDYFYGHLFKSDELRLKHWSSMVKSLERQLATADSDASVAQYARLLMRYLSEKQTAQ</sequence>
<feature type="compositionally biased region" description="Polar residues" evidence="1">
    <location>
        <begin position="879"/>
        <end position="901"/>
    </location>
</feature>
<feature type="region of interest" description="Disordered" evidence="1">
    <location>
        <begin position="1"/>
        <end position="47"/>
    </location>
</feature>
<feature type="compositionally biased region" description="Polar residues" evidence="1">
    <location>
        <begin position="297"/>
        <end position="337"/>
    </location>
</feature>
<dbReference type="Proteomes" id="UP000236319">
    <property type="component" value="Unassembled WGS sequence"/>
</dbReference>
<name>A0A2H6K959_9APIC</name>
<evidence type="ECO:0000313" key="3">
    <source>
        <dbReference type="Proteomes" id="UP000236319"/>
    </source>
</evidence>
<feature type="region of interest" description="Disordered" evidence="1">
    <location>
        <begin position="879"/>
        <end position="910"/>
    </location>
</feature>
<reference evidence="2 3" key="1">
    <citation type="journal article" date="2017" name="BMC Genomics">
        <title>Whole-genome assembly of Babesia ovata and comparative genomics between closely related pathogens.</title>
        <authorList>
            <person name="Yamagishi J."/>
            <person name="Asada M."/>
            <person name="Hakimi H."/>
            <person name="Tanaka T.Q."/>
            <person name="Sugimoto C."/>
            <person name="Kawazu S."/>
        </authorList>
    </citation>
    <scope>NUCLEOTIDE SEQUENCE [LARGE SCALE GENOMIC DNA]</scope>
    <source>
        <strain evidence="2 3">Miyake</strain>
    </source>
</reference>
<feature type="compositionally biased region" description="Low complexity" evidence="1">
    <location>
        <begin position="30"/>
        <end position="43"/>
    </location>
</feature>
<organism evidence="2 3">
    <name type="scientific">Babesia ovata</name>
    <dbReference type="NCBI Taxonomy" id="189622"/>
    <lineage>
        <taxon>Eukaryota</taxon>
        <taxon>Sar</taxon>
        <taxon>Alveolata</taxon>
        <taxon>Apicomplexa</taxon>
        <taxon>Aconoidasida</taxon>
        <taxon>Piroplasmida</taxon>
        <taxon>Babesiidae</taxon>
        <taxon>Babesia</taxon>
    </lineage>
</organism>
<dbReference type="RefSeq" id="XP_028865761.1">
    <property type="nucleotide sequence ID" value="XM_029009928.1"/>
</dbReference>
<gene>
    <name evidence="2" type="ORF">BOVATA_010110</name>
</gene>
<proteinExistence type="predicted"/>